<evidence type="ECO:0000259" key="1">
    <source>
        <dbReference type="Pfam" id="PF04471"/>
    </source>
</evidence>
<dbReference type="PANTHER" id="PTHR30015">
    <property type="entry name" value="MRR RESTRICTION SYSTEM PROTEIN"/>
    <property type="match status" value="1"/>
</dbReference>
<dbReference type="InterPro" id="IPR007560">
    <property type="entry name" value="Restrct_endonuc_IV_Mrr"/>
</dbReference>
<keyword evidence="2" id="KW-0378">Hydrolase</keyword>
<proteinExistence type="predicted"/>
<feature type="domain" description="Restriction endonuclease type IV Mrr" evidence="1">
    <location>
        <begin position="15"/>
        <end position="122"/>
    </location>
</feature>
<protein>
    <submittedName>
        <fullName evidence="2">Restriction endonuclease</fullName>
    </submittedName>
</protein>
<reference evidence="2 3" key="1">
    <citation type="submission" date="2022-06" db="EMBL/GenBank/DDBJ databases">
        <title>Halomicroarcula sp. a new haloarchaeum isolate from saline soil.</title>
        <authorList>
            <person name="Strakova D."/>
            <person name="Galisteo C."/>
            <person name="Sanchez-Porro C."/>
            <person name="Ventosa A."/>
        </authorList>
    </citation>
    <scope>NUCLEOTIDE SEQUENCE [LARGE SCALE GENOMIC DNA]</scope>
    <source>
        <strain evidence="2 3">S3CR25-11</strain>
    </source>
</reference>
<name>A0ABU2FTF7_9EURY</name>
<evidence type="ECO:0000313" key="3">
    <source>
        <dbReference type="Proteomes" id="UP001268864"/>
    </source>
</evidence>
<gene>
    <name evidence="2" type="ORF">NDI86_18190</name>
</gene>
<sequence length="325" mass="35594">MSFRYLKQKFRDAPAAAFESLVAAVWREYGYTVDESPESTATGLDLLASRSRPYSRREAVCVAHRSEGELVESAKVQQVSALRRQADADDVVLVTNAGFTDDAVTLAGELDVHVVDGDSLFDTVHSADLYATVADVVSVDVSVDQSLRLEALAERVVMNTDLESLQAVYDMLYEFFAEHSSAPRIEENATVSAFLEDAPEDEWEQSTSVSWSVNPDLDSRDIAEYLVAELPAVETRSVELSVVAAAIQLELDERLGEYPSEMTAEELAAWCVEAFDEQEVPVAATDPGMAIDTAVGVVDTTESAAVNKLRVASALNRQYEDEYVE</sequence>
<accession>A0ABU2FTF7</accession>
<comment type="caution">
    <text evidence="2">The sequence shown here is derived from an EMBL/GenBank/DDBJ whole genome shotgun (WGS) entry which is preliminary data.</text>
</comment>
<dbReference type="EMBL" id="JAMQOS010000007">
    <property type="protein sequence ID" value="MDS0284049.1"/>
    <property type="molecule type" value="Genomic_DNA"/>
</dbReference>
<dbReference type="RefSeq" id="WP_310901796.1">
    <property type="nucleotide sequence ID" value="NZ_JAMQOS010000007.1"/>
</dbReference>
<dbReference type="SUPFAM" id="SSF52980">
    <property type="entry name" value="Restriction endonuclease-like"/>
    <property type="match status" value="1"/>
</dbReference>
<dbReference type="Pfam" id="PF04471">
    <property type="entry name" value="Mrr_cat"/>
    <property type="match status" value="1"/>
</dbReference>
<keyword evidence="3" id="KW-1185">Reference proteome</keyword>
<keyword evidence="2" id="KW-0255">Endonuclease</keyword>
<dbReference type="InterPro" id="IPR052906">
    <property type="entry name" value="Type_IV_Methyl-Rstrct_Enzyme"/>
</dbReference>
<dbReference type="Gene3D" id="3.40.1350.10">
    <property type="match status" value="1"/>
</dbReference>
<keyword evidence="2" id="KW-0540">Nuclease</keyword>
<dbReference type="InterPro" id="IPR011856">
    <property type="entry name" value="tRNA_endonuc-like_dom_sf"/>
</dbReference>
<dbReference type="PANTHER" id="PTHR30015:SF7">
    <property type="entry name" value="TYPE IV METHYL-DIRECTED RESTRICTION ENZYME ECOKMRR"/>
    <property type="match status" value="1"/>
</dbReference>
<dbReference type="GO" id="GO:0004519">
    <property type="term" value="F:endonuclease activity"/>
    <property type="evidence" value="ECO:0007669"/>
    <property type="project" value="UniProtKB-KW"/>
</dbReference>
<organism evidence="2 3">
    <name type="scientific">Haloarcula onubensis</name>
    <dbReference type="NCBI Taxonomy" id="2950539"/>
    <lineage>
        <taxon>Archaea</taxon>
        <taxon>Methanobacteriati</taxon>
        <taxon>Methanobacteriota</taxon>
        <taxon>Stenosarchaea group</taxon>
        <taxon>Halobacteria</taxon>
        <taxon>Halobacteriales</taxon>
        <taxon>Haloarculaceae</taxon>
        <taxon>Haloarcula</taxon>
    </lineage>
</organism>
<evidence type="ECO:0000313" key="2">
    <source>
        <dbReference type="EMBL" id="MDS0284049.1"/>
    </source>
</evidence>
<dbReference type="Proteomes" id="UP001268864">
    <property type="component" value="Unassembled WGS sequence"/>
</dbReference>
<dbReference type="InterPro" id="IPR011335">
    <property type="entry name" value="Restrct_endonuc-II-like"/>
</dbReference>